<dbReference type="GO" id="GO:0015209">
    <property type="term" value="F:cytosine transmembrane transporter activity"/>
    <property type="evidence" value="ECO:0007669"/>
    <property type="project" value="InterPro"/>
</dbReference>
<sequence length="392" mass="41563">MNEEKRTTTANALIWFGAAVSIAEIYTGTLMAPLGMARGMGAVVAGHLIGGFLMYLAALIGGLSGHGAMESVKLSFGEQGAKFFAALNVLQLVGWTAVMIAGGAISLGIILNPMYGTENTLWCGVIGIMIAIWIMLDMKNFERVNKLAMAALFILTLVLSFIVFKRGATEAPRGVMSFADAMELSVAMPLSWLPLISDYMRDAEEPKKSAAVSTVIYSLASCWMYFIGLGVAIYTGGSDIAKIMLEAGLGIAGVVIVAFSTVTTTFLDAYSAGISFHVVFSGIKEKAAGVAVCAIGTMTAIFARSDSYENLLYLISSVFAPMAAVMVTDFFILKRNRAAKQISLRNIILWAVGFALYRYLMTVGSPIGATLPVIAATVGLTWLAGVALPEKS</sequence>
<dbReference type="Pfam" id="PF02133">
    <property type="entry name" value="Transp_cyt_pur"/>
    <property type="match status" value="1"/>
</dbReference>
<keyword evidence="4 6" id="KW-1133">Transmembrane helix</keyword>
<feature type="transmembrane region" description="Helical" evidence="6">
    <location>
        <begin position="311"/>
        <end position="332"/>
    </location>
</feature>
<dbReference type="InterPro" id="IPR001248">
    <property type="entry name" value="Pur-cyt_permease"/>
</dbReference>
<evidence type="ECO:0000256" key="4">
    <source>
        <dbReference type="ARBA" id="ARBA00022989"/>
    </source>
</evidence>
<dbReference type="KEGG" id="cpor:BED41_12200"/>
<keyword evidence="8" id="KW-1185">Reference proteome</keyword>
<dbReference type="GO" id="GO:0005886">
    <property type="term" value="C:plasma membrane"/>
    <property type="evidence" value="ECO:0007669"/>
    <property type="project" value="TreeGrafter"/>
</dbReference>
<feature type="transmembrane region" description="Helical" evidence="6">
    <location>
        <begin position="367"/>
        <end position="388"/>
    </location>
</feature>
<feature type="transmembrane region" description="Helical" evidence="6">
    <location>
        <begin position="12"/>
        <end position="34"/>
    </location>
</feature>
<organism evidence="7 8">
    <name type="scientific">Cloacibacillus porcorum</name>
    <dbReference type="NCBI Taxonomy" id="1197717"/>
    <lineage>
        <taxon>Bacteria</taxon>
        <taxon>Thermotogati</taxon>
        <taxon>Synergistota</taxon>
        <taxon>Synergistia</taxon>
        <taxon>Synergistales</taxon>
        <taxon>Synergistaceae</taxon>
        <taxon>Cloacibacillus</taxon>
    </lineage>
</organism>
<evidence type="ECO:0000313" key="8">
    <source>
        <dbReference type="Proteomes" id="UP000093044"/>
    </source>
</evidence>
<dbReference type="AlphaFoldDB" id="A0A1B2I9L4"/>
<dbReference type="InterPro" id="IPR012732">
    <property type="entry name" value="Thia_CytX"/>
</dbReference>
<feature type="transmembrane region" description="Helical" evidence="6">
    <location>
        <begin position="344"/>
        <end position="361"/>
    </location>
</feature>
<evidence type="ECO:0000256" key="2">
    <source>
        <dbReference type="ARBA" id="ARBA00008974"/>
    </source>
</evidence>
<dbReference type="InterPro" id="IPR030191">
    <property type="entry name" value="CodB"/>
</dbReference>
<evidence type="ECO:0000256" key="6">
    <source>
        <dbReference type="SAM" id="Phobius"/>
    </source>
</evidence>
<feature type="transmembrane region" description="Helical" evidence="6">
    <location>
        <begin position="215"/>
        <end position="235"/>
    </location>
</feature>
<gene>
    <name evidence="7" type="ORF">BED41_12200</name>
</gene>
<comment type="similarity">
    <text evidence="2">Belongs to the purine-cytosine permease (2.A.39) family.</text>
</comment>
<dbReference type="STRING" id="1197717.BED41_12200"/>
<dbReference type="OrthoDB" id="9780088at2"/>
<feature type="transmembrane region" description="Helical" evidence="6">
    <location>
        <begin position="40"/>
        <end position="63"/>
    </location>
</feature>
<dbReference type="RefSeq" id="WP_066749281.1">
    <property type="nucleotide sequence ID" value="NZ_CP016757.1"/>
</dbReference>
<feature type="transmembrane region" description="Helical" evidence="6">
    <location>
        <begin position="148"/>
        <end position="164"/>
    </location>
</feature>
<evidence type="ECO:0000256" key="3">
    <source>
        <dbReference type="ARBA" id="ARBA00022692"/>
    </source>
</evidence>
<feature type="transmembrane region" description="Helical" evidence="6">
    <location>
        <begin position="247"/>
        <end position="267"/>
    </location>
</feature>
<comment type="subcellular location">
    <subcellularLocation>
        <location evidence="1">Membrane</location>
        <topology evidence="1">Multi-pass membrane protein</topology>
    </subcellularLocation>
</comment>
<evidence type="ECO:0000313" key="7">
    <source>
        <dbReference type="EMBL" id="ANZ46684.1"/>
    </source>
</evidence>
<dbReference type="GeneID" id="83058608"/>
<dbReference type="Proteomes" id="UP000093044">
    <property type="component" value="Chromosome"/>
</dbReference>
<dbReference type="PANTHER" id="PTHR30569">
    <property type="entry name" value="CYTOSINE TRANSPORTER CODB"/>
    <property type="match status" value="1"/>
</dbReference>
<keyword evidence="5 6" id="KW-0472">Membrane</keyword>
<dbReference type="Gene3D" id="1.10.4160.10">
    <property type="entry name" value="Hydantoin permease"/>
    <property type="match status" value="1"/>
</dbReference>
<name>A0A1B2I9L4_9BACT</name>
<dbReference type="NCBIfam" id="TIGR02358">
    <property type="entry name" value="thia_cytX"/>
    <property type="match status" value="1"/>
</dbReference>
<evidence type="ECO:0000256" key="1">
    <source>
        <dbReference type="ARBA" id="ARBA00004141"/>
    </source>
</evidence>
<dbReference type="EMBL" id="CP016757">
    <property type="protein sequence ID" value="ANZ46684.1"/>
    <property type="molecule type" value="Genomic_DNA"/>
</dbReference>
<evidence type="ECO:0000256" key="5">
    <source>
        <dbReference type="ARBA" id="ARBA00023136"/>
    </source>
</evidence>
<dbReference type="PANTHER" id="PTHR30569:SF0">
    <property type="entry name" value="CYTOSINE PERMEASE"/>
    <property type="match status" value="1"/>
</dbReference>
<keyword evidence="3 6" id="KW-0812">Transmembrane</keyword>
<proteinExistence type="inferred from homology"/>
<accession>A0A1B2I9L4</accession>
<protein>
    <submittedName>
        <fullName evidence="7">Hydrogenase expression protein</fullName>
    </submittedName>
</protein>
<reference evidence="7" key="1">
    <citation type="submission" date="2016-08" db="EMBL/GenBank/DDBJ databases">
        <title>Complete genome of Cloacibacillus porcorum.</title>
        <authorList>
            <person name="Looft T."/>
            <person name="Bayles D.O."/>
            <person name="Alt D.P."/>
        </authorList>
    </citation>
    <scope>NUCLEOTIDE SEQUENCE [LARGE SCALE GENOMIC DNA]</scope>
    <source>
        <strain evidence="7">CL-84</strain>
    </source>
</reference>
<feature type="transmembrane region" description="Helical" evidence="6">
    <location>
        <begin position="119"/>
        <end position="136"/>
    </location>
</feature>
<feature type="transmembrane region" description="Helical" evidence="6">
    <location>
        <begin position="83"/>
        <end position="107"/>
    </location>
</feature>